<reference evidence="3 4" key="1">
    <citation type="journal article" date="2023" name="G3 (Bethesda)">
        <title>A chromosome-length genome assembly and annotation of blackberry (Rubus argutus, cv. 'Hillquist').</title>
        <authorList>
            <person name="Bruna T."/>
            <person name="Aryal R."/>
            <person name="Dudchenko O."/>
            <person name="Sargent D.J."/>
            <person name="Mead D."/>
            <person name="Buti M."/>
            <person name="Cavallini A."/>
            <person name="Hytonen T."/>
            <person name="Andres J."/>
            <person name="Pham M."/>
            <person name="Weisz D."/>
            <person name="Mascagni F."/>
            <person name="Usai G."/>
            <person name="Natali L."/>
            <person name="Bassil N."/>
            <person name="Fernandez G.E."/>
            <person name="Lomsadze A."/>
            <person name="Armour M."/>
            <person name="Olukolu B."/>
            <person name="Poorten T."/>
            <person name="Britton C."/>
            <person name="Davik J."/>
            <person name="Ashrafi H."/>
            <person name="Aiden E.L."/>
            <person name="Borodovsky M."/>
            <person name="Worthington M."/>
        </authorList>
    </citation>
    <scope>NUCLEOTIDE SEQUENCE [LARGE SCALE GENOMIC DNA]</scope>
    <source>
        <strain evidence="3">PI 553951</strain>
    </source>
</reference>
<dbReference type="PANTHER" id="PTHR10788">
    <property type="entry name" value="TREHALOSE-6-PHOSPHATE SYNTHASE"/>
    <property type="match status" value="1"/>
</dbReference>
<accession>A0AAW1X4R0</accession>
<dbReference type="InterPro" id="IPR003337">
    <property type="entry name" value="Trehalose_PPase"/>
</dbReference>
<dbReference type="AlphaFoldDB" id="A0AAW1X4R0"/>
<protein>
    <recommendedName>
        <fullName evidence="5">Trehalose 6-phosphate phosphatase</fullName>
    </recommendedName>
</protein>
<evidence type="ECO:0000256" key="2">
    <source>
        <dbReference type="ARBA" id="ARBA00006330"/>
    </source>
</evidence>
<dbReference type="InterPro" id="IPR036412">
    <property type="entry name" value="HAD-like_sf"/>
</dbReference>
<name>A0AAW1X4R0_RUBAR</name>
<dbReference type="GO" id="GO:0004805">
    <property type="term" value="F:trehalose-phosphatase activity"/>
    <property type="evidence" value="ECO:0007669"/>
    <property type="project" value="TreeGrafter"/>
</dbReference>
<dbReference type="Gene3D" id="3.40.50.1000">
    <property type="entry name" value="HAD superfamily/HAD-like"/>
    <property type="match status" value="1"/>
</dbReference>
<evidence type="ECO:0000256" key="1">
    <source>
        <dbReference type="ARBA" id="ARBA00005409"/>
    </source>
</evidence>
<sequence>MPDEEKHFRHDKHYKYISSHDVAYWTRSFDQDLERACREHYRGEGRILSANGFLNVTNWVYQQSMVTSLGGLRILLGNLLLDNGLQLEKNYADPHFGSSQAKELLDHLESVLVNEPVVVKRGQHIVEVKPLGVSKGIVVEELISTMRDRVRSPDFLLCIGDDRSDEDMFKSIMYPELNPSLPAIAEVFACTVGQKPSMAKYYLDDTVDVIKLLQGLASASSQPKSEPRLQDSFEVFI</sequence>
<evidence type="ECO:0008006" key="5">
    <source>
        <dbReference type="Google" id="ProtNLM"/>
    </source>
</evidence>
<dbReference type="GO" id="GO:0005992">
    <property type="term" value="P:trehalose biosynthetic process"/>
    <property type="evidence" value="ECO:0007669"/>
    <property type="project" value="InterPro"/>
</dbReference>
<organism evidence="3 4">
    <name type="scientific">Rubus argutus</name>
    <name type="common">Southern blackberry</name>
    <dbReference type="NCBI Taxonomy" id="59490"/>
    <lineage>
        <taxon>Eukaryota</taxon>
        <taxon>Viridiplantae</taxon>
        <taxon>Streptophyta</taxon>
        <taxon>Embryophyta</taxon>
        <taxon>Tracheophyta</taxon>
        <taxon>Spermatophyta</taxon>
        <taxon>Magnoliopsida</taxon>
        <taxon>eudicotyledons</taxon>
        <taxon>Gunneridae</taxon>
        <taxon>Pentapetalae</taxon>
        <taxon>rosids</taxon>
        <taxon>fabids</taxon>
        <taxon>Rosales</taxon>
        <taxon>Rosaceae</taxon>
        <taxon>Rosoideae</taxon>
        <taxon>Rosoideae incertae sedis</taxon>
        <taxon>Rubus</taxon>
    </lineage>
</organism>
<dbReference type="Pfam" id="PF02358">
    <property type="entry name" value="Trehalose_PPase"/>
    <property type="match status" value="1"/>
</dbReference>
<dbReference type="EMBL" id="JBEDUW010000004">
    <property type="protein sequence ID" value="KAK9931951.1"/>
    <property type="molecule type" value="Genomic_DNA"/>
</dbReference>
<dbReference type="FunFam" id="3.40.50.1000:FF:000052">
    <property type="entry name" value="Alpha,alpha-trehalose-phosphate synthase [UDP-forming] 6"/>
    <property type="match status" value="1"/>
</dbReference>
<dbReference type="Proteomes" id="UP001457282">
    <property type="component" value="Unassembled WGS sequence"/>
</dbReference>
<dbReference type="InterPro" id="IPR023214">
    <property type="entry name" value="HAD_sf"/>
</dbReference>
<keyword evidence="4" id="KW-1185">Reference proteome</keyword>
<dbReference type="GO" id="GO:0005829">
    <property type="term" value="C:cytosol"/>
    <property type="evidence" value="ECO:0007669"/>
    <property type="project" value="TreeGrafter"/>
</dbReference>
<evidence type="ECO:0000313" key="4">
    <source>
        <dbReference type="Proteomes" id="UP001457282"/>
    </source>
</evidence>
<evidence type="ECO:0000313" key="3">
    <source>
        <dbReference type="EMBL" id="KAK9931951.1"/>
    </source>
</evidence>
<dbReference type="PANTHER" id="PTHR10788:SF46">
    <property type="entry name" value="ALPHA,ALPHA-TREHALOSE-PHOSPHATE SYNTHASE [UDP-FORMING] 11-RELATED"/>
    <property type="match status" value="1"/>
</dbReference>
<dbReference type="InterPro" id="IPR001830">
    <property type="entry name" value="Glyco_trans_20"/>
</dbReference>
<comment type="similarity">
    <text evidence="1">In the N-terminal section; belongs to the glycosyltransferase 20 family.</text>
</comment>
<comment type="similarity">
    <text evidence="2">In the C-terminal section; belongs to the trehalose phosphatase family.</text>
</comment>
<gene>
    <name evidence="3" type="ORF">M0R45_019205</name>
</gene>
<proteinExistence type="inferred from homology"/>
<comment type="caution">
    <text evidence="3">The sequence shown here is derived from an EMBL/GenBank/DDBJ whole genome shotgun (WGS) entry which is preliminary data.</text>
</comment>
<dbReference type="SUPFAM" id="SSF56784">
    <property type="entry name" value="HAD-like"/>
    <property type="match status" value="1"/>
</dbReference>